<dbReference type="Proteomes" id="UP000001555">
    <property type="component" value="Unassembled WGS sequence"/>
</dbReference>
<dbReference type="EMBL" id="DS765168">
    <property type="protein sequence ID" value="EEC08851.1"/>
    <property type="molecule type" value="Genomic_DNA"/>
</dbReference>
<protein>
    <submittedName>
        <fullName evidence="2 3">Uncharacterized protein</fullName>
    </submittedName>
</protein>
<dbReference type="PaxDb" id="6945-B7PQH9"/>
<dbReference type="HOGENOM" id="CLU_1134637_0_0_1"/>
<evidence type="ECO:0000313" key="4">
    <source>
        <dbReference type="Proteomes" id="UP000001555"/>
    </source>
</evidence>
<sequence>MRTGSFEVVLWPRQKRQIGARTVGSLEGSEAGPNCPGDGRGAAQVRPQRQTTSGLWGSPRPRCGRHPWSGESVCVCAPRAGPEWRPPLPGTSCRSHGLWETAAGLCELGRSEAKLLRLSGLAPSLNAPFSFSRETVDKSLSLVLCASSCFRCFHFVTTIFLCSFALSSTCNPVTGREPRLQRAHIAGFSVCAFSEGRRGPFFFVGHPTERVQGTECQQEWGASMLMRQRLEPRVYFTSFFLSEIK</sequence>
<evidence type="ECO:0000313" key="2">
    <source>
        <dbReference type="EMBL" id="EEC08851.1"/>
    </source>
</evidence>
<reference evidence="2 4" key="1">
    <citation type="submission" date="2008-03" db="EMBL/GenBank/DDBJ databases">
        <title>Annotation of Ixodes scapularis.</title>
        <authorList>
            <consortium name="Ixodes scapularis Genome Project Consortium"/>
            <person name="Caler E."/>
            <person name="Hannick L.I."/>
            <person name="Bidwell S."/>
            <person name="Joardar V."/>
            <person name="Thiagarajan M."/>
            <person name="Amedeo P."/>
            <person name="Galinsky K.J."/>
            <person name="Schobel S."/>
            <person name="Inman J."/>
            <person name="Hostetler J."/>
            <person name="Miller J."/>
            <person name="Hammond M."/>
            <person name="Megy K."/>
            <person name="Lawson D."/>
            <person name="Kodira C."/>
            <person name="Sutton G."/>
            <person name="Meyer J."/>
            <person name="Hill C.A."/>
            <person name="Birren B."/>
            <person name="Nene V."/>
            <person name="Collins F."/>
            <person name="Alarcon-Chaidez F."/>
            <person name="Wikel S."/>
            <person name="Strausberg R."/>
        </authorList>
    </citation>
    <scope>NUCLEOTIDE SEQUENCE [LARGE SCALE GENOMIC DNA]</scope>
    <source>
        <strain evidence="4">Wikel</strain>
        <strain evidence="2">Wikel colony</strain>
    </source>
</reference>
<feature type="region of interest" description="Disordered" evidence="1">
    <location>
        <begin position="25"/>
        <end position="60"/>
    </location>
</feature>
<dbReference type="EnsemblMetazoa" id="ISCW006100-RA">
    <property type="protein sequence ID" value="ISCW006100-PA"/>
    <property type="gene ID" value="ISCW006100"/>
</dbReference>
<organism>
    <name type="scientific">Ixodes scapularis</name>
    <name type="common">Black-legged tick</name>
    <name type="synonym">Deer tick</name>
    <dbReference type="NCBI Taxonomy" id="6945"/>
    <lineage>
        <taxon>Eukaryota</taxon>
        <taxon>Metazoa</taxon>
        <taxon>Ecdysozoa</taxon>
        <taxon>Arthropoda</taxon>
        <taxon>Chelicerata</taxon>
        <taxon>Arachnida</taxon>
        <taxon>Acari</taxon>
        <taxon>Parasitiformes</taxon>
        <taxon>Ixodida</taxon>
        <taxon>Ixodoidea</taxon>
        <taxon>Ixodidae</taxon>
        <taxon>Ixodinae</taxon>
        <taxon>Ixodes</taxon>
    </lineage>
</organism>
<dbReference type="AlphaFoldDB" id="B7PQH9"/>
<dbReference type="EMBL" id="ABJB010178745">
    <property type="status" value="NOT_ANNOTATED_CDS"/>
    <property type="molecule type" value="Genomic_DNA"/>
</dbReference>
<keyword evidence="4" id="KW-1185">Reference proteome</keyword>
<dbReference type="InParanoid" id="B7PQH9"/>
<dbReference type="VEuPathDB" id="VectorBase:ISCW006100"/>
<accession>B7PQH9</accession>
<dbReference type="VEuPathDB" id="VectorBase:ISCI006100"/>
<evidence type="ECO:0000256" key="1">
    <source>
        <dbReference type="SAM" id="MobiDB-lite"/>
    </source>
</evidence>
<evidence type="ECO:0000313" key="3">
    <source>
        <dbReference type="EnsemblMetazoa" id="ISCW006100-PA"/>
    </source>
</evidence>
<proteinExistence type="predicted"/>
<reference evidence="3" key="2">
    <citation type="submission" date="2020-05" db="UniProtKB">
        <authorList>
            <consortium name="EnsemblMetazoa"/>
        </authorList>
    </citation>
    <scope>IDENTIFICATION</scope>
    <source>
        <strain evidence="3">wikel</strain>
    </source>
</reference>
<name>B7PQH9_IXOSC</name>
<gene>
    <name evidence="2" type="ORF">IscW_ISCW006100</name>
</gene>